<feature type="transmembrane region" description="Helical" evidence="7">
    <location>
        <begin position="21"/>
        <end position="41"/>
    </location>
</feature>
<dbReference type="SUPFAM" id="SSF51905">
    <property type="entry name" value="FAD/NAD(P)-binding domain"/>
    <property type="match status" value="1"/>
</dbReference>
<dbReference type="NCBIfam" id="TIGR00562">
    <property type="entry name" value="proto_IX_ox"/>
    <property type="match status" value="1"/>
</dbReference>
<proteinExistence type="inferred from homology"/>
<dbReference type="GO" id="GO:0006783">
    <property type="term" value="P:heme biosynthetic process"/>
    <property type="evidence" value="ECO:0007669"/>
    <property type="project" value="UniProtKB-UniRule"/>
</dbReference>
<evidence type="ECO:0000256" key="1">
    <source>
        <dbReference type="ARBA" id="ARBA00001974"/>
    </source>
</evidence>
<keyword evidence="6" id="KW-0963">Cytoplasm</keyword>
<feature type="domain" description="Amine oxidase" evidence="8">
    <location>
        <begin position="32"/>
        <end position="464"/>
    </location>
</feature>
<dbReference type="InterPro" id="IPR002937">
    <property type="entry name" value="Amino_oxidase"/>
</dbReference>
<comment type="catalytic activity">
    <reaction evidence="6">
        <text>coproporphyrinogen III + 3 O2 = coproporphyrin III + 3 H2O2</text>
        <dbReference type="Rhea" id="RHEA:43436"/>
        <dbReference type="ChEBI" id="CHEBI:15379"/>
        <dbReference type="ChEBI" id="CHEBI:16240"/>
        <dbReference type="ChEBI" id="CHEBI:57309"/>
        <dbReference type="ChEBI" id="CHEBI:131725"/>
        <dbReference type="EC" id="1.3.3.15"/>
    </reaction>
</comment>
<dbReference type="Gene3D" id="1.10.3110.10">
    <property type="entry name" value="protoporphyrinogen ix oxidase, domain 3"/>
    <property type="match status" value="1"/>
</dbReference>
<comment type="cofactor">
    <cofactor evidence="1 6">
        <name>FAD</name>
        <dbReference type="ChEBI" id="CHEBI:57692"/>
    </cofactor>
</comment>
<evidence type="ECO:0000256" key="2">
    <source>
        <dbReference type="ARBA" id="ARBA00022630"/>
    </source>
</evidence>
<dbReference type="InterPro" id="IPR004572">
    <property type="entry name" value="Protoporphyrinogen_oxidase"/>
</dbReference>
<evidence type="ECO:0000256" key="4">
    <source>
        <dbReference type="ARBA" id="ARBA00023002"/>
    </source>
</evidence>
<comment type="pathway">
    <text evidence="6">Porphyrin-containing compound metabolism; protoheme biosynthesis.</text>
</comment>
<keyword evidence="3 6" id="KW-0274">FAD</keyword>
<dbReference type="EMBL" id="DRLD01000144">
    <property type="protein sequence ID" value="HED10058.1"/>
    <property type="molecule type" value="Genomic_DNA"/>
</dbReference>
<protein>
    <recommendedName>
        <fullName evidence="6">Coproporphyrinogen III oxidase</fullName>
        <ecNumber evidence="6">1.3.3.15</ecNumber>
    </recommendedName>
</protein>
<keyword evidence="4 6" id="KW-0560">Oxidoreductase</keyword>
<dbReference type="InterPro" id="IPR036188">
    <property type="entry name" value="FAD/NAD-bd_sf"/>
</dbReference>
<dbReference type="Pfam" id="PF01593">
    <property type="entry name" value="Amino_oxidase"/>
    <property type="match status" value="1"/>
</dbReference>
<dbReference type="InterPro" id="IPR050464">
    <property type="entry name" value="Zeta_carotene_desat/Oxidored"/>
</dbReference>
<dbReference type="GO" id="GO:0005737">
    <property type="term" value="C:cytoplasm"/>
    <property type="evidence" value="ECO:0007669"/>
    <property type="project" value="UniProtKB-SubCell"/>
</dbReference>
<name>A0A7V1LL76_CALAY</name>
<dbReference type="PANTHER" id="PTHR42923:SF3">
    <property type="entry name" value="PROTOPORPHYRINOGEN OXIDASE"/>
    <property type="match status" value="1"/>
</dbReference>
<comment type="caution">
    <text evidence="9">The sequence shown here is derived from an EMBL/GenBank/DDBJ whole genome shotgun (WGS) entry which is preliminary data.</text>
</comment>
<reference evidence="9" key="1">
    <citation type="journal article" date="2020" name="mSystems">
        <title>Genome- and Community-Level Interaction Insights into Carbon Utilization and Element Cycling Functions of Hydrothermarchaeota in Hydrothermal Sediment.</title>
        <authorList>
            <person name="Zhou Z."/>
            <person name="Liu Y."/>
            <person name="Xu W."/>
            <person name="Pan J."/>
            <person name="Luo Z.H."/>
            <person name="Li M."/>
        </authorList>
    </citation>
    <scope>NUCLEOTIDE SEQUENCE [LARGE SCALE GENOMIC DNA]</scope>
    <source>
        <strain evidence="9">HyVt-456</strain>
    </source>
</reference>
<evidence type="ECO:0000256" key="3">
    <source>
        <dbReference type="ARBA" id="ARBA00022827"/>
    </source>
</evidence>
<keyword evidence="7" id="KW-0472">Membrane</keyword>
<dbReference type="EC" id="1.3.3.15" evidence="6"/>
<organism evidence="9">
    <name type="scientific">Caldithrix abyssi</name>
    <dbReference type="NCBI Taxonomy" id="187145"/>
    <lineage>
        <taxon>Bacteria</taxon>
        <taxon>Pseudomonadati</taxon>
        <taxon>Calditrichota</taxon>
        <taxon>Calditrichia</taxon>
        <taxon>Calditrichales</taxon>
        <taxon>Calditrichaceae</taxon>
        <taxon>Caldithrix</taxon>
    </lineage>
</organism>
<dbReference type="UniPathway" id="UPA00252"/>
<comment type="function">
    <text evidence="6">Involved in coproporphyrin-dependent heme b biosynthesis. Catalyzes the oxidation of coproporphyrinogen III to coproporphyrin III.</text>
</comment>
<keyword evidence="7" id="KW-0812">Transmembrane</keyword>
<evidence type="ECO:0000256" key="7">
    <source>
        <dbReference type="SAM" id="Phobius"/>
    </source>
</evidence>
<dbReference type="PANTHER" id="PTHR42923">
    <property type="entry name" value="PROTOPORPHYRINOGEN OXIDASE"/>
    <property type="match status" value="1"/>
</dbReference>
<keyword evidence="7" id="KW-1133">Transmembrane helix</keyword>
<evidence type="ECO:0000313" key="9">
    <source>
        <dbReference type="EMBL" id="HED10058.1"/>
    </source>
</evidence>
<evidence type="ECO:0000256" key="6">
    <source>
        <dbReference type="RuleBase" id="RU364052"/>
    </source>
</evidence>
<accession>A0A7V1LL76</accession>
<dbReference type="GO" id="GO:0004729">
    <property type="term" value="F:oxygen-dependent protoporphyrinogen oxidase activity"/>
    <property type="evidence" value="ECO:0007669"/>
    <property type="project" value="UniProtKB-UniRule"/>
</dbReference>
<keyword evidence="5 6" id="KW-0350">Heme biosynthesis</keyword>
<evidence type="ECO:0000259" key="8">
    <source>
        <dbReference type="Pfam" id="PF01593"/>
    </source>
</evidence>
<dbReference type="Proteomes" id="UP000886005">
    <property type="component" value="Unassembled WGS sequence"/>
</dbReference>
<sequence>MMKKIKEDRHGSDRAAARRGKMVDVVVVGAGISGLSAAFFLKEKGYRVMIVEKESRVGGNIRSERRQGFLIEYGPNSILETTPALGTLIDAAGLRERVIYAGETAKKRYILRDRRLQPLPTSLPAFIKTELFSGRAKRRLLREPFIKPYSGEDDESLAAFVVRRLGQEFLDYAINPFVAGVYAGAPERLSVRHGFPKLYQLEQKYGSLIRGTIGGMRERKRSGETAKDRARMLSFEEGLSQLTDTLGERLKESLQRQAELTHVDARRDGVWLKYKQKGREQAVYAGHLLFTVPAQAYNHLPLTPGSDFMQKLKEIYYPPVSMVFLGYDSIAPHVPRDGFGFLVPAREKRRILGTLWNSSIFRGRAPEKGMALTTFVGGSRQPEMAKQSSEELINLVKEELRDIMGLNSEPAYAFVKPWPRAIPQYVPGYGAVLEAMEAFEKKNPRLHLAGNFRNGISVADCIKQSWQLSENLHRVLSENSHGFN</sequence>
<comment type="similarity">
    <text evidence="6">Belongs to the protoporphyrinogen/coproporphyrinogen oxidase family. Coproporphyrinogen III oxidase subfamily.</text>
</comment>
<dbReference type="Gene3D" id="3.50.50.60">
    <property type="entry name" value="FAD/NAD(P)-binding domain"/>
    <property type="match status" value="1"/>
</dbReference>
<gene>
    <name evidence="9" type="primary">hemG</name>
    <name evidence="9" type="ORF">ENJ10_05175</name>
</gene>
<comment type="subcellular location">
    <subcellularLocation>
        <location evidence="6">Cytoplasm</location>
    </subcellularLocation>
</comment>
<dbReference type="SUPFAM" id="SSF54373">
    <property type="entry name" value="FAD-linked reductases, C-terminal domain"/>
    <property type="match status" value="1"/>
</dbReference>
<dbReference type="AlphaFoldDB" id="A0A7V1LL76"/>
<keyword evidence="2 6" id="KW-0285">Flavoprotein</keyword>
<evidence type="ECO:0000256" key="5">
    <source>
        <dbReference type="ARBA" id="ARBA00023133"/>
    </source>
</evidence>
<dbReference type="Gene3D" id="3.90.660.20">
    <property type="entry name" value="Protoporphyrinogen oxidase, mitochondrial, domain 2"/>
    <property type="match status" value="1"/>
</dbReference>